<organism evidence="2 3">
    <name type="scientific">Citrullus colocynthis</name>
    <name type="common">colocynth</name>
    <dbReference type="NCBI Taxonomy" id="252529"/>
    <lineage>
        <taxon>Eukaryota</taxon>
        <taxon>Viridiplantae</taxon>
        <taxon>Streptophyta</taxon>
        <taxon>Embryophyta</taxon>
        <taxon>Tracheophyta</taxon>
        <taxon>Spermatophyta</taxon>
        <taxon>Magnoliopsida</taxon>
        <taxon>eudicotyledons</taxon>
        <taxon>Gunneridae</taxon>
        <taxon>Pentapetalae</taxon>
        <taxon>rosids</taxon>
        <taxon>fabids</taxon>
        <taxon>Cucurbitales</taxon>
        <taxon>Cucurbitaceae</taxon>
        <taxon>Benincaseae</taxon>
        <taxon>Citrullus</taxon>
    </lineage>
</organism>
<evidence type="ECO:0000313" key="3">
    <source>
        <dbReference type="Proteomes" id="UP001642487"/>
    </source>
</evidence>
<name>A0ABP0Z925_9ROSI</name>
<reference evidence="2 3" key="1">
    <citation type="submission" date="2024-03" db="EMBL/GenBank/DDBJ databases">
        <authorList>
            <person name="Gkanogiannis A."/>
            <person name="Becerra Lopez-Lavalle L."/>
        </authorList>
    </citation>
    <scope>NUCLEOTIDE SEQUENCE [LARGE SCALE GENOMIC DNA]</scope>
</reference>
<protein>
    <submittedName>
        <fullName evidence="2">Uncharacterized protein</fullName>
    </submittedName>
</protein>
<keyword evidence="1" id="KW-0472">Membrane</keyword>
<dbReference type="EMBL" id="OZ021742">
    <property type="protein sequence ID" value="CAK9327816.1"/>
    <property type="molecule type" value="Genomic_DNA"/>
</dbReference>
<dbReference type="Proteomes" id="UP001642487">
    <property type="component" value="Chromosome 8"/>
</dbReference>
<gene>
    <name evidence="2" type="ORF">CITCOLO1_LOCUS20205</name>
</gene>
<accession>A0ABP0Z925</accession>
<sequence length="166" mass="18510">MKIWYEFALCHEMDPTMEFFALYPVQTKEVHGCVANSLMDCNSPCLGPSLPHLEYTLDRLCQDGTKATSPTRRVRAALSLAAWRALVTPMMWTICPCRALCPAHARISVYVVLVALHASLFTCVLPIHSPWHYYCKAPSTMSMLKGPDKPLPLGLANILIGCVLFE</sequence>
<keyword evidence="1" id="KW-1133">Transmembrane helix</keyword>
<evidence type="ECO:0000256" key="1">
    <source>
        <dbReference type="SAM" id="Phobius"/>
    </source>
</evidence>
<proteinExistence type="predicted"/>
<keyword evidence="3" id="KW-1185">Reference proteome</keyword>
<keyword evidence="1" id="KW-0812">Transmembrane</keyword>
<feature type="transmembrane region" description="Helical" evidence="1">
    <location>
        <begin position="107"/>
        <end position="129"/>
    </location>
</feature>
<evidence type="ECO:0000313" key="2">
    <source>
        <dbReference type="EMBL" id="CAK9327816.1"/>
    </source>
</evidence>